<name>A0ABY3RFW5_9BRAD</name>
<dbReference type="Proteomes" id="UP001431010">
    <property type="component" value="Chromosome"/>
</dbReference>
<protein>
    <recommendedName>
        <fullName evidence="3">Methylmalonyl-CoA mutase</fullName>
    </recommendedName>
</protein>
<evidence type="ECO:0000313" key="1">
    <source>
        <dbReference type="EMBL" id="UFZ06316.1"/>
    </source>
</evidence>
<dbReference type="EMBL" id="CP088156">
    <property type="protein sequence ID" value="UFZ06316.1"/>
    <property type="molecule type" value="Genomic_DNA"/>
</dbReference>
<reference evidence="1" key="1">
    <citation type="journal article" date="2024" name="Antonie Van Leeuwenhoek">
        <title>Bradyrhizobium ontarionense sp. nov., a novel bacterial symbiont isolated from Aeschynomene indica (Indian jointvetch), harbours photosynthesis, nitrogen fixation and nitrous oxide (N2O) reductase genes.</title>
        <authorList>
            <person name="Bromfield E.S.P."/>
            <person name="Cloutier S."/>
        </authorList>
    </citation>
    <scope>NUCLEOTIDE SEQUENCE</scope>
    <source>
        <strain evidence="1">A19</strain>
    </source>
</reference>
<evidence type="ECO:0008006" key="3">
    <source>
        <dbReference type="Google" id="ProtNLM"/>
    </source>
</evidence>
<accession>A0ABY3RFW5</accession>
<proteinExistence type="predicted"/>
<dbReference type="RefSeq" id="WP_231325339.1">
    <property type="nucleotide sequence ID" value="NZ_CP088156.1"/>
</dbReference>
<evidence type="ECO:0000313" key="2">
    <source>
        <dbReference type="Proteomes" id="UP001431010"/>
    </source>
</evidence>
<organism evidence="1 2">
    <name type="scientific">Bradyrhizobium ontarionense</name>
    <dbReference type="NCBI Taxonomy" id="2898149"/>
    <lineage>
        <taxon>Bacteria</taxon>
        <taxon>Pseudomonadati</taxon>
        <taxon>Pseudomonadota</taxon>
        <taxon>Alphaproteobacteria</taxon>
        <taxon>Hyphomicrobiales</taxon>
        <taxon>Nitrobacteraceae</taxon>
        <taxon>Bradyrhizobium</taxon>
    </lineage>
</organism>
<gene>
    <name evidence="1" type="ORF">LQG66_08450</name>
</gene>
<keyword evidence="2" id="KW-1185">Reference proteome</keyword>
<sequence>MPPEPQAKTPQARTLEANPDDLALEAAVDQAVAACGGDLRATIRALIVANDYLETEVGELMKAVSHAYARGRFHSYSG</sequence>